<dbReference type="eggNOG" id="ENOG502QSR6">
    <property type="taxonomic scope" value="Eukaryota"/>
</dbReference>
<dbReference type="InterPro" id="IPR036661">
    <property type="entry name" value="Luciferase-like_sf"/>
</dbReference>
<evidence type="ECO:0000313" key="8">
    <source>
        <dbReference type="Proteomes" id="UP000009328"/>
    </source>
</evidence>
<dbReference type="PANTHER" id="PTHR30011:SF16">
    <property type="entry name" value="C2H2 FINGER DOMAIN TRANSCRIPTION FACTOR (EUROFUNG)-RELATED"/>
    <property type="match status" value="1"/>
</dbReference>
<evidence type="ECO:0000256" key="5">
    <source>
        <dbReference type="ARBA" id="ARBA00033748"/>
    </source>
</evidence>
<dbReference type="PANTHER" id="PTHR30011">
    <property type="entry name" value="ALKANESULFONATE MONOOXYGENASE-RELATED"/>
    <property type="match status" value="1"/>
</dbReference>
<comment type="similarity">
    <text evidence="5">Belongs to the NtaA/SnaA/DszA monooxygenase family.</text>
</comment>
<dbReference type="PIRSF" id="PIRSF000337">
    <property type="entry name" value="NTA_MOA"/>
    <property type="match status" value="1"/>
</dbReference>
<organism evidence="7 8">
    <name type="scientific">Wickerhamomyces ciferrii (strain ATCC 14091 / BCRC 22168 / CBS 111 / JCM 3599 / NBRC 0793 / NRRL Y-1031 F-60-10)</name>
    <name type="common">Yeast</name>
    <name type="synonym">Pichia ciferrii</name>
    <dbReference type="NCBI Taxonomy" id="1206466"/>
    <lineage>
        <taxon>Eukaryota</taxon>
        <taxon>Fungi</taxon>
        <taxon>Dikarya</taxon>
        <taxon>Ascomycota</taxon>
        <taxon>Saccharomycotina</taxon>
        <taxon>Saccharomycetes</taxon>
        <taxon>Phaffomycetales</taxon>
        <taxon>Wickerhamomycetaceae</taxon>
        <taxon>Wickerhamomyces</taxon>
    </lineage>
</organism>
<dbReference type="Gene3D" id="3.20.20.30">
    <property type="entry name" value="Luciferase-like domain"/>
    <property type="match status" value="1"/>
</dbReference>
<dbReference type="Proteomes" id="UP000009328">
    <property type="component" value="Unassembled WGS sequence"/>
</dbReference>
<dbReference type="AlphaFoldDB" id="K0KIP6"/>
<dbReference type="HOGENOM" id="CLU_022256_0_0_1"/>
<dbReference type="InterPro" id="IPR016215">
    <property type="entry name" value="NTA_MOA"/>
</dbReference>
<dbReference type="GO" id="GO:0016705">
    <property type="term" value="F:oxidoreductase activity, acting on paired donors, with incorporation or reduction of molecular oxygen"/>
    <property type="evidence" value="ECO:0007669"/>
    <property type="project" value="InterPro"/>
</dbReference>
<reference evidence="7 8" key="1">
    <citation type="journal article" date="2012" name="Eukaryot. Cell">
        <title>Draft genome sequence of Wickerhamomyces ciferrii NRRL Y-1031 F-60-10.</title>
        <authorList>
            <person name="Schneider J."/>
            <person name="Andrea H."/>
            <person name="Blom J."/>
            <person name="Jaenicke S."/>
            <person name="Ruckert C."/>
            <person name="Schorsch C."/>
            <person name="Szczepanowski R."/>
            <person name="Farwick M."/>
            <person name="Goesmann A."/>
            <person name="Puhler A."/>
            <person name="Schaffer S."/>
            <person name="Tauch A."/>
            <person name="Kohler T."/>
            <person name="Brinkrolf K."/>
        </authorList>
    </citation>
    <scope>NUCLEOTIDE SEQUENCE [LARGE SCALE GENOMIC DNA]</scope>
    <source>
        <strain evidence="8">ATCC 14091 / BCRC 22168 / CBS 111 / JCM 3599 / NBRC 0793 / NRRL Y-1031 F-60-10</strain>
    </source>
</reference>
<dbReference type="InterPro" id="IPR011251">
    <property type="entry name" value="Luciferase-like_dom"/>
</dbReference>
<comment type="caution">
    <text evidence="7">The sequence shown here is derived from an EMBL/GenBank/DDBJ whole genome shotgun (WGS) entry which is preliminary data.</text>
</comment>
<proteinExistence type="inferred from homology"/>
<keyword evidence="8" id="KW-1185">Reference proteome</keyword>
<evidence type="ECO:0000256" key="4">
    <source>
        <dbReference type="ARBA" id="ARBA00023033"/>
    </source>
</evidence>
<keyword evidence="3" id="KW-0560">Oxidoreductase</keyword>
<evidence type="ECO:0000256" key="2">
    <source>
        <dbReference type="ARBA" id="ARBA00022643"/>
    </source>
</evidence>
<keyword evidence="1" id="KW-0285">Flavoprotein</keyword>
<dbReference type="InParanoid" id="K0KIP6"/>
<feature type="domain" description="Luciferase-like" evidence="6">
    <location>
        <begin position="38"/>
        <end position="402"/>
    </location>
</feature>
<evidence type="ECO:0000313" key="7">
    <source>
        <dbReference type="EMBL" id="CCH42861.1"/>
    </source>
</evidence>
<evidence type="ECO:0000256" key="3">
    <source>
        <dbReference type="ARBA" id="ARBA00023002"/>
    </source>
</evidence>
<dbReference type="STRING" id="1206466.K0KIP6"/>
<dbReference type="GO" id="GO:0004497">
    <property type="term" value="F:monooxygenase activity"/>
    <property type="evidence" value="ECO:0007669"/>
    <property type="project" value="UniProtKB-KW"/>
</dbReference>
<evidence type="ECO:0000256" key="1">
    <source>
        <dbReference type="ARBA" id="ARBA00022630"/>
    </source>
</evidence>
<gene>
    <name evidence="7" type="ORF">BN7_2406</name>
</gene>
<dbReference type="InterPro" id="IPR051260">
    <property type="entry name" value="Diverse_substr_monoxygenases"/>
</dbReference>
<dbReference type="Pfam" id="PF00296">
    <property type="entry name" value="Bac_luciferase"/>
    <property type="match status" value="1"/>
</dbReference>
<accession>K0KIP6</accession>
<keyword evidence="2" id="KW-0288">FMN</keyword>
<protein>
    <submittedName>
        <fullName evidence="7">Dibenzothiophene desulfurization enzyme A</fullName>
    </submittedName>
</protein>
<sequence length="490" mass="55343">MTETKKQKLSKPKKTLVLNAFTNGTLYSQIPGIWRHPNDKTSTHTELSYWTQLAKTAERGKLNSIFIADTLTYFDVYKGPNNPGPSLEVGINAPKLDPSIPISAMASVTESIGFGITFSTVSEHPYLLARRLATLDHLTQGRLGWNIVASYLPSVGRQLLNGGELLAHEDRYAQTQEYLEIVYKLLLSSWREDALIKDKSRGVYVDSSRVRNIEHDGKFFKLNGASITSIIPQGFPVIIQAGTSKQGKEFAAKNAEIIFVGSGNNLSQSGESIKEIRQLAQNYGRDPYSIKFLVSAAPILGKTHQEAIDKWEDYSSYANPEGSQIMFSSQSGINLDKYEWDEPFGQEVGKNNASIGLTKNTLNSTTKTTSRRKIFENSKEYTKLLVGTGEEVANIIEEWVELYDIDGFNFSQSVFPESLEDIVEILIPELQKRGLFWYDYPVPNGTFRENLYQQKDHSFLPKDHPGYQYRWTKDESREDFENKLKDEGIL</sequence>
<dbReference type="NCBIfam" id="TIGR03860">
    <property type="entry name" value="FMN_nitrolo"/>
    <property type="match status" value="1"/>
</dbReference>
<evidence type="ECO:0000259" key="6">
    <source>
        <dbReference type="Pfam" id="PF00296"/>
    </source>
</evidence>
<keyword evidence="4" id="KW-0503">Monooxygenase</keyword>
<name>K0KIP6_WICCF</name>
<dbReference type="EMBL" id="CAIF01000054">
    <property type="protein sequence ID" value="CCH42861.1"/>
    <property type="molecule type" value="Genomic_DNA"/>
</dbReference>
<dbReference type="SUPFAM" id="SSF51679">
    <property type="entry name" value="Bacterial luciferase-like"/>
    <property type="match status" value="1"/>
</dbReference>